<dbReference type="GO" id="GO:0016491">
    <property type="term" value="F:oxidoreductase activity"/>
    <property type="evidence" value="ECO:0007669"/>
    <property type="project" value="UniProtKB-KW"/>
</dbReference>
<sequence>MTARSEYKDGAMKIVVLGGGVIGVTSAWYLAKAGHEVTLLERRSGVALETSHGNAGQISPGYAAPWAAPGIPLKAAKWLLQKHAPFTVRPTSDPFQLRWMLKMFANCTPAAYATNKGRMVRLAEYSRDCMKTLRDDLALDYEGRQLGTLQLFRSQAQLEASKRDIAVLEEYGVPYESLDASGCEAAEPALARVRGKVVGGLRLPGDETGDCYRFTRALAAEAERLGVTFVFDCPLDEIEVQGGRAVAVRAGEQRWQADAIVCALGSYATGFLRPLGLDLPVYPVKGYSLTLPMTNGDAAPRSTVLDETYKVAITRFDERIRVGGMAELSGFNLALNPRRHDTLAMVVRDLFPEGGDLARAEFWTGLRPMTPDGTPLVGPSPIPGLWLNTGHGTLGWTMAAGSGQLLSDLIGGQTPAISDEGLTLARYA</sequence>
<feature type="domain" description="FAD dependent oxidoreductase" evidence="9">
    <location>
        <begin position="13"/>
        <end position="409"/>
    </location>
</feature>
<evidence type="ECO:0000256" key="1">
    <source>
        <dbReference type="ARBA" id="ARBA00001974"/>
    </source>
</evidence>
<evidence type="ECO:0000256" key="7">
    <source>
        <dbReference type="HAMAP-Rule" id="MF_01202"/>
    </source>
</evidence>
<keyword evidence="8" id="KW-0812">Transmembrane</keyword>
<evidence type="ECO:0000313" key="10">
    <source>
        <dbReference type="EMBL" id="MFM4894190.1"/>
    </source>
</evidence>
<evidence type="ECO:0000259" key="9">
    <source>
        <dbReference type="Pfam" id="PF01266"/>
    </source>
</evidence>
<protein>
    <recommendedName>
        <fullName evidence="7">D-amino acid dehydrogenase</fullName>
        <ecNumber evidence="7">1.4.99.-</ecNumber>
    </recommendedName>
</protein>
<evidence type="ECO:0000256" key="2">
    <source>
        <dbReference type="ARBA" id="ARBA00009410"/>
    </source>
</evidence>
<comment type="catalytic activity">
    <reaction evidence="6 7">
        <text>a D-alpha-amino acid + A + H2O = a 2-oxocarboxylate + AH2 + NH4(+)</text>
        <dbReference type="Rhea" id="RHEA:18125"/>
        <dbReference type="ChEBI" id="CHEBI:13193"/>
        <dbReference type="ChEBI" id="CHEBI:15377"/>
        <dbReference type="ChEBI" id="CHEBI:17499"/>
        <dbReference type="ChEBI" id="CHEBI:28938"/>
        <dbReference type="ChEBI" id="CHEBI:35179"/>
        <dbReference type="ChEBI" id="CHEBI:59871"/>
    </reaction>
</comment>
<dbReference type="RefSeq" id="WP_342027773.1">
    <property type="nucleotide sequence ID" value="NZ_CDBT01000021.1"/>
</dbReference>
<dbReference type="InterPro" id="IPR006076">
    <property type="entry name" value="FAD-dep_OxRdtase"/>
</dbReference>
<evidence type="ECO:0000256" key="6">
    <source>
        <dbReference type="ARBA" id="ARBA00047884"/>
    </source>
</evidence>
<comment type="caution">
    <text evidence="10">The sequence shown here is derived from an EMBL/GenBank/DDBJ whole genome shotgun (WGS) entry which is preliminary data.</text>
</comment>
<reference evidence="10 11" key="1">
    <citation type="submission" date="2024-09" db="EMBL/GenBank/DDBJ databases">
        <title>Aeromonas strains Genome sequencing and assembly.</title>
        <authorList>
            <person name="Hu X."/>
            <person name="Tang B."/>
        </authorList>
    </citation>
    <scope>NUCLEOTIDE SEQUENCE [LARGE SCALE GENOMIC DNA]</scope>
    <source>
        <strain evidence="10 11">NB23SCDHY001</strain>
    </source>
</reference>
<dbReference type="Proteomes" id="UP001630969">
    <property type="component" value="Unassembled WGS sequence"/>
</dbReference>
<dbReference type="SUPFAM" id="SSF54373">
    <property type="entry name" value="FAD-linked reductases, C-terminal domain"/>
    <property type="match status" value="1"/>
</dbReference>
<keyword evidence="4 7" id="KW-0274">FAD</keyword>
<evidence type="ECO:0000256" key="8">
    <source>
        <dbReference type="SAM" id="Phobius"/>
    </source>
</evidence>
<keyword evidence="8" id="KW-1133">Transmembrane helix</keyword>
<dbReference type="NCBIfam" id="NF001933">
    <property type="entry name" value="PRK00711.1"/>
    <property type="match status" value="1"/>
</dbReference>
<dbReference type="SUPFAM" id="SSF51905">
    <property type="entry name" value="FAD/NAD(P)-binding domain"/>
    <property type="match status" value="1"/>
</dbReference>
<keyword evidence="3 7" id="KW-0285">Flavoprotein</keyword>
<evidence type="ECO:0000313" key="11">
    <source>
        <dbReference type="Proteomes" id="UP001630969"/>
    </source>
</evidence>
<gene>
    <name evidence="7" type="primary">dadA</name>
    <name evidence="10" type="ORF">ACEUDJ_15140</name>
</gene>
<proteinExistence type="inferred from homology"/>
<dbReference type="Pfam" id="PF01266">
    <property type="entry name" value="DAO"/>
    <property type="match status" value="1"/>
</dbReference>
<dbReference type="EMBL" id="JBGXBU010000006">
    <property type="protein sequence ID" value="MFM4894190.1"/>
    <property type="molecule type" value="Genomic_DNA"/>
</dbReference>
<dbReference type="EC" id="1.4.99.-" evidence="7"/>
<organism evidence="10 11">
    <name type="scientific">Aeromonas bivalvium</name>
    <dbReference type="NCBI Taxonomy" id="440079"/>
    <lineage>
        <taxon>Bacteria</taxon>
        <taxon>Pseudomonadati</taxon>
        <taxon>Pseudomonadota</taxon>
        <taxon>Gammaproteobacteria</taxon>
        <taxon>Aeromonadales</taxon>
        <taxon>Aeromonadaceae</taxon>
        <taxon>Aeromonas</taxon>
    </lineage>
</organism>
<comment type="similarity">
    <text evidence="2 7">Belongs to the DadA oxidoreductase family.</text>
</comment>
<dbReference type="HAMAP" id="MF_01202">
    <property type="entry name" value="DadA"/>
    <property type="match status" value="1"/>
</dbReference>
<dbReference type="PANTHER" id="PTHR13847:SF280">
    <property type="entry name" value="D-AMINO ACID DEHYDROGENASE"/>
    <property type="match status" value="1"/>
</dbReference>
<keyword evidence="5 7" id="KW-0560">Oxidoreductase</keyword>
<accession>A0ABW9GVA0</accession>
<dbReference type="Gene3D" id="3.30.9.10">
    <property type="entry name" value="D-Amino Acid Oxidase, subunit A, domain 2"/>
    <property type="match status" value="1"/>
</dbReference>
<dbReference type="GeneID" id="97221460"/>
<dbReference type="PANTHER" id="PTHR13847">
    <property type="entry name" value="SARCOSINE DEHYDROGENASE-RELATED"/>
    <property type="match status" value="1"/>
</dbReference>
<evidence type="ECO:0000256" key="4">
    <source>
        <dbReference type="ARBA" id="ARBA00022827"/>
    </source>
</evidence>
<dbReference type="Gene3D" id="3.50.50.60">
    <property type="entry name" value="FAD/NAD(P)-binding domain"/>
    <property type="match status" value="2"/>
</dbReference>
<dbReference type="InterPro" id="IPR036188">
    <property type="entry name" value="FAD/NAD-bd_sf"/>
</dbReference>
<name>A0ABW9GVA0_9GAMM</name>
<evidence type="ECO:0000256" key="5">
    <source>
        <dbReference type="ARBA" id="ARBA00023002"/>
    </source>
</evidence>
<feature type="binding site" evidence="7">
    <location>
        <begin position="14"/>
        <end position="28"/>
    </location>
    <ligand>
        <name>FAD</name>
        <dbReference type="ChEBI" id="CHEBI:57692"/>
    </ligand>
</feature>
<keyword evidence="8" id="KW-0472">Membrane</keyword>
<feature type="transmembrane region" description="Helical" evidence="8">
    <location>
        <begin position="12"/>
        <end position="31"/>
    </location>
</feature>
<comment type="function">
    <text evidence="7">Oxidative deamination of D-amino acids.</text>
</comment>
<keyword evidence="11" id="KW-1185">Reference proteome</keyword>
<dbReference type="InterPro" id="IPR023080">
    <property type="entry name" value="DadA"/>
</dbReference>
<evidence type="ECO:0000256" key="3">
    <source>
        <dbReference type="ARBA" id="ARBA00022630"/>
    </source>
</evidence>
<comment type="cofactor">
    <cofactor evidence="1 7">
        <name>FAD</name>
        <dbReference type="ChEBI" id="CHEBI:57692"/>
    </cofactor>
</comment>